<reference evidence="6 7" key="1">
    <citation type="submission" date="2018-12" db="EMBL/GenBank/DDBJ databases">
        <title>Genome Sequence of Candidatus Viridilinea halotolerans isolated from saline sulfide-rich spring.</title>
        <authorList>
            <person name="Grouzdev D.S."/>
            <person name="Burganskaya E.I."/>
            <person name="Krutkina M.S."/>
            <person name="Sukhacheva M.V."/>
            <person name="Gorlenko V.M."/>
        </authorList>
    </citation>
    <scope>NUCLEOTIDE SEQUENCE [LARGE SCALE GENOMIC DNA]</scope>
    <source>
        <strain evidence="6">Chok-6</strain>
    </source>
</reference>
<dbReference type="InterPro" id="IPR014001">
    <property type="entry name" value="Helicase_ATP-bd"/>
</dbReference>
<keyword evidence="2" id="KW-0479">Metal-binding</keyword>
<dbReference type="Proteomes" id="UP000280307">
    <property type="component" value="Unassembled WGS sequence"/>
</dbReference>
<evidence type="ECO:0000256" key="2">
    <source>
        <dbReference type="PROSITE-ProRule" id="PRU00325"/>
    </source>
</evidence>
<dbReference type="SUPFAM" id="SSF52540">
    <property type="entry name" value="P-loop containing nucleoside triphosphate hydrolases"/>
    <property type="match status" value="2"/>
</dbReference>
<dbReference type="PANTHER" id="PTHR10799">
    <property type="entry name" value="SNF2/RAD54 HELICASE FAMILY"/>
    <property type="match status" value="1"/>
</dbReference>
<sequence>MLFLLTAEALDLNKLFQYTQPKVVKQGRETVTQGHTRIEQVNDTTAAVHVEIPNQQAQRVSIGLHGNQLYVNCNCRLGYGWGMCQHRVAAVVALRDYLASHPPAIWRAVLDRTMQNQPRRSNPASLQSTIVFSLQQRNNNWTLVPYSLSIREMPDEHKQHAFHVGEWINEHPSLSLRAVRSAIDPASYPLVPNNVITAVNAAVTMVGNYGYWQNGTRNLATVMSMLAGWLVYQGDEQDPLGDGQLTVHANPVALRLKLNRRTEAIEAQFQVAADGFELDLSPQKCTILARDPVWIAAENEVMRLADGAPDPEILINYARLRIPLDQEAEFLDRYLLPLTNHVTVTGNVVQWDDLAVAPQPCVYLSERAGDLLVELRFAYGEFDLPFEKQLPIDSVRRRAGSSNFMRIKRDSIAEQDAYQLLASGHGLKRGTAPNEFALRKNVTAADFLLREVPKLAAAGFTVFGEEALTLARVNRSRPSISFNVNSGMDWFDVQAVVSFGDQTLPLKDLKRALKRRDRYVKLADGSLGSIPEDWAARYKHLFAFSEEHEGNLRVASHHLVLLDQLLAEADRSETDAAFTERRERLKSFERLEAKPLPQGFTGELRPYQQAGYEWLHFLRNYQFGGCLADDMGTGKTVQTLAFLQSLYEETPRPAATLLVMPRSLLFNWEREAQQFTPGLRVYVHADQGRITEAADFAQYDLVLTTYGILLRDIELLRGYQFHYTILDESQAIKNPVAATSRAARALRADHRLVLTGTPVENSTLELWSQFAFLNPGLLGNLDYFREEFATPIERKQDGDTATFLRKMVYPFILRRTKDQVALDLPPRSEELLITEMEPAQRKLYNKTRDYYRSMLLGMMEDEGLGDARMKILEGLLRLRQICNHPRLIDAKFRGSSAKFDLLIETLHTLRSEGHKALIFSQFVEMLKIIRESLDEQKIPYAYLDGSTRNRQQVVDRFQSEEDLPFFLISLKAGGVGLNLTAADYVIHVDPWWNPAVEMQATDRTHRIGQTKPVFVYKLITRDTVEEKILKLQEQKRALVEQLINAEGGIFKSLTRDDVDVLFS</sequence>
<evidence type="ECO:0000256" key="1">
    <source>
        <dbReference type="ARBA" id="ARBA00022801"/>
    </source>
</evidence>
<dbReference type="InterPro" id="IPR013663">
    <property type="entry name" value="Helicase_SWF/SNF/SWI_bac"/>
</dbReference>
<gene>
    <name evidence="6" type="ORF">EI684_10255</name>
</gene>
<dbReference type="PROSITE" id="PS51192">
    <property type="entry name" value="HELICASE_ATP_BIND_1"/>
    <property type="match status" value="1"/>
</dbReference>
<feature type="domain" description="Helicase ATP-binding" evidence="4">
    <location>
        <begin position="616"/>
        <end position="776"/>
    </location>
</feature>
<dbReference type="InterPro" id="IPR001650">
    <property type="entry name" value="Helicase_C-like"/>
</dbReference>
<keyword evidence="6" id="KW-0723">Serine/threonine-protein kinase</keyword>
<feature type="domain" description="Helicase C-terminal" evidence="5">
    <location>
        <begin position="901"/>
        <end position="1050"/>
    </location>
</feature>
<dbReference type="GO" id="GO:0004674">
    <property type="term" value="F:protein serine/threonine kinase activity"/>
    <property type="evidence" value="ECO:0007669"/>
    <property type="project" value="UniProtKB-KW"/>
</dbReference>
<dbReference type="EMBL" id="RSAS01000400">
    <property type="protein sequence ID" value="RRR72297.1"/>
    <property type="molecule type" value="Genomic_DNA"/>
</dbReference>
<dbReference type="CDD" id="cd18012">
    <property type="entry name" value="DEXQc_arch_SWI2_SNF2"/>
    <property type="match status" value="1"/>
</dbReference>
<evidence type="ECO:0000259" key="3">
    <source>
        <dbReference type="PROSITE" id="PS50966"/>
    </source>
</evidence>
<dbReference type="Pfam" id="PF08455">
    <property type="entry name" value="SNF2_assoc"/>
    <property type="match status" value="1"/>
</dbReference>
<keyword evidence="1" id="KW-0378">Hydrolase</keyword>
<name>A0A426U0B1_9CHLR</name>
<evidence type="ECO:0000259" key="5">
    <source>
        <dbReference type="PROSITE" id="PS51194"/>
    </source>
</evidence>
<dbReference type="GO" id="GO:0008270">
    <property type="term" value="F:zinc ion binding"/>
    <property type="evidence" value="ECO:0007669"/>
    <property type="project" value="UniProtKB-KW"/>
</dbReference>
<evidence type="ECO:0000259" key="4">
    <source>
        <dbReference type="PROSITE" id="PS51192"/>
    </source>
</evidence>
<dbReference type="InterPro" id="IPR007527">
    <property type="entry name" value="Znf_SWIM"/>
</dbReference>
<dbReference type="GO" id="GO:0016787">
    <property type="term" value="F:hydrolase activity"/>
    <property type="evidence" value="ECO:0007669"/>
    <property type="project" value="UniProtKB-KW"/>
</dbReference>
<dbReference type="Gene3D" id="3.40.50.300">
    <property type="entry name" value="P-loop containing nucleotide triphosphate hydrolases"/>
    <property type="match status" value="1"/>
</dbReference>
<keyword evidence="6" id="KW-0418">Kinase</keyword>
<dbReference type="SMART" id="SM00490">
    <property type="entry name" value="HELICc"/>
    <property type="match status" value="1"/>
</dbReference>
<feature type="domain" description="SWIM-type" evidence="3">
    <location>
        <begin position="58"/>
        <end position="95"/>
    </location>
</feature>
<dbReference type="PROSITE" id="PS51194">
    <property type="entry name" value="HELICASE_CTER"/>
    <property type="match status" value="1"/>
</dbReference>
<dbReference type="InterPro" id="IPR027417">
    <property type="entry name" value="P-loop_NTPase"/>
</dbReference>
<organism evidence="6 7">
    <name type="scientific">Candidatus Viridilinea halotolerans</name>
    <dbReference type="NCBI Taxonomy" id="2491704"/>
    <lineage>
        <taxon>Bacteria</taxon>
        <taxon>Bacillati</taxon>
        <taxon>Chloroflexota</taxon>
        <taxon>Chloroflexia</taxon>
        <taxon>Chloroflexales</taxon>
        <taxon>Chloroflexineae</taxon>
        <taxon>Oscillochloridaceae</taxon>
        <taxon>Candidatus Viridilinea</taxon>
    </lineage>
</organism>
<comment type="caution">
    <text evidence="6">The sequence shown here is derived from an EMBL/GenBank/DDBJ whole genome shotgun (WGS) entry which is preliminary data.</text>
</comment>
<dbReference type="AlphaFoldDB" id="A0A426U0B1"/>
<accession>A0A426U0B1</accession>
<dbReference type="InterPro" id="IPR000330">
    <property type="entry name" value="SNF2_N"/>
</dbReference>
<dbReference type="SMART" id="SM00487">
    <property type="entry name" value="DEXDc"/>
    <property type="match status" value="1"/>
</dbReference>
<dbReference type="InterPro" id="IPR049730">
    <property type="entry name" value="SNF2/RAD54-like_C"/>
</dbReference>
<dbReference type="Pfam" id="PF00271">
    <property type="entry name" value="Helicase_C"/>
    <property type="match status" value="1"/>
</dbReference>
<dbReference type="CDD" id="cd18793">
    <property type="entry name" value="SF2_C_SNF"/>
    <property type="match status" value="1"/>
</dbReference>
<keyword evidence="2" id="KW-0863">Zinc-finger</keyword>
<dbReference type="GO" id="GO:0005524">
    <property type="term" value="F:ATP binding"/>
    <property type="evidence" value="ECO:0007669"/>
    <property type="project" value="InterPro"/>
</dbReference>
<proteinExistence type="predicted"/>
<protein>
    <submittedName>
        <fullName evidence="6">Serine/threonine protein kinase</fullName>
    </submittedName>
</protein>
<dbReference type="PROSITE" id="PS50966">
    <property type="entry name" value="ZF_SWIM"/>
    <property type="match status" value="1"/>
</dbReference>
<evidence type="ECO:0000313" key="7">
    <source>
        <dbReference type="Proteomes" id="UP000280307"/>
    </source>
</evidence>
<keyword evidence="2" id="KW-0862">Zinc</keyword>
<evidence type="ECO:0000313" key="6">
    <source>
        <dbReference type="EMBL" id="RRR72297.1"/>
    </source>
</evidence>
<keyword evidence="6" id="KW-0808">Transferase</keyword>
<dbReference type="Gene3D" id="3.40.50.10810">
    <property type="entry name" value="Tandem AAA-ATPase domain"/>
    <property type="match status" value="1"/>
</dbReference>
<dbReference type="InterPro" id="IPR038718">
    <property type="entry name" value="SNF2-like_sf"/>
</dbReference>
<dbReference type="Pfam" id="PF00176">
    <property type="entry name" value="SNF2-rel_dom"/>
    <property type="match status" value="1"/>
</dbReference>